<name>G9N0X0_HYPVG</name>
<keyword evidence="1" id="KW-0677">Repeat</keyword>
<keyword evidence="2 3" id="KW-0040">ANK repeat</keyword>
<dbReference type="PROSITE" id="PS50088">
    <property type="entry name" value="ANK_REPEAT"/>
    <property type="match status" value="2"/>
</dbReference>
<organism evidence="5 6">
    <name type="scientific">Hypocrea virens (strain Gv29-8 / FGSC 10586)</name>
    <name type="common">Gliocladium virens</name>
    <name type="synonym">Trichoderma virens</name>
    <dbReference type="NCBI Taxonomy" id="413071"/>
    <lineage>
        <taxon>Eukaryota</taxon>
        <taxon>Fungi</taxon>
        <taxon>Dikarya</taxon>
        <taxon>Ascomycota</taxon>
        <taxon>Pezizomycotina</taxon>
        <taxon>Sordariomycetes</taxon>
        <taxon>Hypocreomycetidae</taxon>
        <taxon>Hypocreales</taxon>
        <taxon>Hypocreaceae</taxon>
        <taxon>Trichoderma</taxon>
    </lineage>
</organism>
<feature type="repeat" description="ANK" evidence="3">
    <location>
        <begin position="751"/>
        <end position="783"/>
    </location>
</feature>
<dbReference type="STRING" id="413071.G9N0X0"/>
<feature type="compositionally biased region" description="Basic and acidic residues" evidence="4">
    <location>
        <begin position="107"/>
        <end position="128"/>
    </location>
</feature>
<dbReference type="InterPro" id="IPR002110">
    <property type="entry name" value="Ankyrin_rpt"/>
</dbReference>
<dbReference type="OrthoDB" id="539213at2759"/>
<dbReference type="PANTHER" id="PTHR24123:SF33">
    <property type="entry name" value="PROTEIN HOS4"/>
    <property type="match status" value="1"/>
</dbReference>
<protein>
    <submittedName>
        <fullName evidence="5">Ankyrin repeat protein</fullName>
    </submittedName>
</protein>
<dbReference type="InParanoid" id="G9N0X0"/>
<dbReference type="eggNOG" id="KOG4177">
    <property type="taxonomic scope" value="Eukaryota"/>
</dbReference>
<dbReference type="VEuPathDB" id="FungiDB:TRIVIDRAFT_67827"/>
<proteinExistence type="predicted"/>
<dbReference type="Gene3D" id="1.25.40.20">
    <property type="entry name" value="Ankyrin repeat-containing domain"/>
    <property type="match status" value="4"/>
</dbReference>
<dbReference type="InterPro" id="IPR036770">
    <property type="entry name" value="Ankyrin_rpt-contain_sf"/>
</dbReference>
<reference evidence="5 6" key="1">
    <citation type="journal article" date="2011" name="Genome Biol.">
        <title>Comparative genome sequence analysis underscores mycoparasitism as the ancestral life style of Trichoderma.</title>
        <authorList>
            <person name="Kubicek C.P."/>
            <person name="Herrera-Estrella A."/>
            <person name="Seidl-Seiboth V."/>
            <person name="Martinez D.A."/>
            <person name="Druzhinina I.S."/>
            <person name="Thon M."/>
            <person name="Zeilinger S."/>
            <person name="Casas-Flores S."/>
            <person name="Horwitz B.A."/>
            <person name="Mukherjee P.K."/>
            <person name="Mukherjee M."/>
            <person name="Kredics L."/>
            <person name="Alcaraz L.D."/>
            <person name="Aerts A."/>
            <person name="Antal Z."/>
            <person name="Atanasova L."/>
            <person name="Cervantes-Badillo M.G."/>
            <person name="Challacombe J."/>
            <person name="Chertkov O."/>
            <person name="McCluskey K."/>
            <person name="Coulpier F."/>
            <person name="Deshpande N."/>
            <person name="von Doehren H."/>
            <person name="Ebbole D.J."/>
            <person name="Esquivel-Naranjo E.U."/>
            <person name="Fekete E."/>
            <person name="Flipphi M."/>
            <person name="Glaser F."/>
            <person name="Gomez-Rodriguez E.Y."/>
            <person name="Gruber S."/>
            <person name="Han C."/>
            <person name="Henrissat B."/>
            <person name="Hermosa R."/>
            <person name="Hernandez-Onate M."/>
            <person name="Karaffa L."/>
            <person name="Kosti I."/>
            <person name="Le Crom S."/>
            <person name="Lindquist E."/>
            <person name="Lucas S."/>
            <person name="Luebeck M."/>
            <person name="Luebeck P.S."/>
            <person name="Margeot A."/>
            <person name="Metz B."/>
            <person name="Misra M."/>
            <person name="Nevalainen H."/>
            <person name="Omann M."/>
            <person name="Packer N."/>
            <person name="Perrone G."/>
            <person name="Uresti-Rivera E.E."/>
            <person name="Salamov A."/>
            <person name="Schmoll M."/>
            <person name="Seiboth B."/>
            <person name="Shapiro H."/>
            <person name="Sukno S."/>
            <person name="Tamayo-Ramos J.A."/>
            <person name="Tisch D."/>
            <person name="Wiest A."/>
            <person name="Wilkinson H.H."/>
            <person name="Zhang M."/>
            <person name="Coutinho P.M."/>
            <person name="Kenerley C.M."/>
            <person name="Monte E."/>
            <person name="Baker S.E."/>
            <person name="Grigoriev I.V."/>
        </authorList>
    </citation>
    <scope>NUCLEOTIDE SEQUENCE [LARGE SCALE GENOMIC DNA]</scope>
    <source>
        <strain evidence="6">Gv29-8 / FGSC 10586</strain>
    </source>
</reference>
<dbReference type="Pfam" id="PF12796">
    <property type="entry name" value="Ank_2"/>
    <property type="match status" value="2"/>
</dbReference>
<accession>G9N0X0</accession>
<dbReference type="RefSeq" id="XP_013953604.1">
    <property type="nucleotide sequence ID" value="XM_014098129.1"/>
</dbReference>
<evidence type="ECO:0000313" key="5">
    <source>
        <dbReference type="EMBL" id="EHK19403.1"/>
    </source>
</evidence>
<dbReference type="SMART" id="SM00248">
    <property type="entry name" value="ANK"/>
    <property type="match status" value="13"/>
</dbReference>
<dbReference type="EMBL" id="ABDF02000083">
    <property type="protein sequence ID" value="EHK19403.1"/>
    <property type="molecule type" value="Genomic_DNA"/>
</dbReference>
<dbReference type="PROSITE" id="PS50297">
    <property type="entry name" value="ANK_REP_REGION"/>
    <property type="match status" value="2"/>
</dbReference>
<evidence type="ECO:0000313" key="6">
    <source>
        <dbReference type="Proteomes" id="UP000007115"/>
    </source>
</evidence>
<evidence type="ECO:0000256" key="4">
    <source>
        <dbReference type="SAM" id="MobiDB-lite"/>
    </source>
</evidence>
<comment type="caution">
    <text evidence="5">The sequence shown here is derived from an EMBL/GenBank/DDBJ whole genome shotgun (WGS) entry which is preliminary data.</text>
</comment>
<dbReference type="PANTHER" id="PTHR24123">
    <property type="entry name" value="ANKYRIN REPEAT-CONTAINING"/>
    <property type="match status" value="1"/>
</dbReference>
<dbReference type="OMA" id="QSIDGWT"/>
<feature type="region of interest" description="Disordered" evidence="4">
    <location>
        <begin position="106"/>
        <end position="128"/>
    </location>
</feature>
<feature type="repeat" description="ANK" evidence="3">
    <location>
        <begin position="42"/>
        <end position="74"/>
    </location>
</feature>
<keyword evidence="6" id="KW-1185">Reference proteome</keyword>
<dbReference type="SUPFAM" id="SSF48403">
    <property type="entry name" value="Ankyrin repeat"/>
    <property type="match status" value="2"/>
</dbReference>
<dbReference type="AlphaFoldDB" id="G9N0X0"/>
<dbReference type="GeneID" id="25797000"/>
<dbReference type="Proteomes" id="UP000007115">
    <property type="component" value="Unassembled WGS sequence"/>
</dbReference>
<evidence type="ECO:0000256" key="3">
    <source>
        <dbReference type="PROSITE-ProRule" id="PRU00023"/>
    </source>
</evidence>
<evidence type="ECO:0000256" key="1">
    <source>
        <dbReference type="ARBA" id="ARBA00022737"/>
    </source>
</evidence>
<dbReference type="InterPro" id="IPR051165">
    <property type="entry name" value="Multifunctional_ANK_Repeat"/>
</dbReference>
<evidence type="ECO:0000256" key="2">
    <source>
        <dbReference type="ARBA" id="ARBA00023043"/>
    </source>
</evidence>
<dbReference type="HOGENOM" id="CLU_007166_0_0_1"/>
<sequence length="997" mass="111169">MADKDSEADRSSIFDIVVRADLVGLKQALSTKQVDIDARDSTGRTALHIAVIAATVDICQYLIDYGANLDSWTEQGEAIVHLAAKRGEVDILRTVMESVATKQRAIQGEDKSMAQTKASDKSDKGNRRVHVDSLTQKYQMSPLYIAVALAHVEVAEVLLTTYQANANIISGRQDAQRGTRTAHVLEAALQHPRDVCRPLLKMLLQHGASLLDPSSNTISESLLFLALKRDEDALDIFAELDNQNFMVAISNTVWSGPMSCHNILTSAIQHGLENAAFKLLSYGAPPQLKFNSSLDIVAGFTPFGKTPQEAAEGDFWQPILIAAMNEMPRLMIDLLDRGADPNSRLTDHQARYMLHHRDCRTVLDIVKAKLVELRNWNKKEESASYDIRGTPEEAKQITAKENAVAQLIKEYEEVEAKLISTGAETSDGLNLQDPPTPVSIRPHKRVQLHAPSSLEMEVQTPPASKEIDPRKLETLEDGHQALLSACREGNAPLLKALTLGEWGTDAKFPPISVSAVSGYSRGPFFAAVESKNYDIARTVIHIATVQHVDFADNEENDLCIGLADDHYSVSRIKAVSAQVKSTLTAKKIVFDSNICFAAEKQKDMQMLRFAIDVESSFSLEQSDIDRHIHHAWALVKHGDWPDAFEEYIKATGAPFKHVVSQAWSGNLDMVRFFLDKERAMAAYRHFAKNHDFTTRKTGPEQSREEFITTVEKWIDNRRNLVLHCAVISRSIELVKFLLSARPELLEVQSIDGWTPLLTAAIHQRIEALHILLEAGASPFATDTFGRNMLHLLLVSPGQSYIAEPEKLASFLRSMNGVVLHQLLEQRCDESPGGQTPIARGISLRSPPNAVLTTLLELSNLSVLGMLDGGGYTPLHTVINSSMENLVHPVVQKAPHVLLYEDTRGKTPLDVAVEKQLHGFIECFMSSYTRNKKYQPSSPLLQWPLFAFGTDYSGPMQTKDPYKTWEISQELAKSLKYRQYSRKFVMQTERQEIEELYV</sequence>
<gene>
    <name evidence="5" type="ORF">TRIVIDRAFT_67827</name>
</gene>